<comment type="caution">
    <text evidence="1">The sequence shown here is derived from an EMBL/GenBank/DDBJ whole genome shotgun (WGS) entry which is preliminary data.</text>
</comment>
<name>A0A4Q0IBW9_9FIRM</name>
<dbReference type="Proteomes" id="UP000289166">
    <property type="component" value="Unassembled WGS sequence"/>
</dbReference>
<protein>
    <submittedName>
        <fullName evidence="1">Uncharacterized protein</fullName>
    </submittedName>
</protein>
<keyword evidence="2" id="KW-1185">Reference proteome</keyword>
<dbReference type="AlphaFoldDB" id="A0A4Q0IBW9"/>
<dbReference type="EMBL" id="RLII01000001">
    <property type="protein sequence ID" value="RXE60602.1"/>
    <property type="molecule type" value="Genomic_DNA"/>
</dbReference>
<evidence type="ECO:0000313" key="2">
    <source>
        <dbReference type="Proteomes" id="UP000289166"/>
    </source>
</evidence>
<dbReference type="RefSeq" id="WP_069194645.1">
    <property type="nucleotide sequence ID" value="NZ_RLII01000001.1"/>
</dbReference>
<reference evidence="2" key="1">
    <citation type="submission" date="2018-11" db="EMBL/GenBank/DDBJ databases">
        <title>Genome sequencing of a novel mesophilic and cellulolytic organism within the genus Hungateiclostridium.</title>
        <authorList>
            <person name="Rettenmaier R."/>
            <person name="Liebl W."/>
            <person name="Zverlov V."/>
        </authorList>
    </citation>
    <scope>NUCLEOTIDE SEQUENCE [LARGE SCALE GENOMIC DNA]</scope>
    <source>
        <strain evidence="2">N2K1</strain>
    </source>
</reference>
<sequence>MQSIKGESFDRKNEIRACFDCGTVDLFKIKVSNIDYLGAPIMITCDGIHDYVGSFCVRISRGMFALLPIRNTIVYVLLDKKTIVSVNFNRQILSKIKF</sequence>
<accession>A0A4Q0IBW9</accession>
<evidence type="ECO:0000313" key="1">
    <source>
        <dbReference type="EMBL" id="RXE60602.1"/>
    </source>
</evidence>
<gene>
    <name evidence="1" type="ORF">EFD62_01325</name>
</gene>
<organism evidence="1 2">
    <name type="scientific">Acetivibrio mesophilus</name>
    <dbReference type="NCBI Taxonomy" id="2487273"/>
    <lineage>
        <taxon>Bacteria</taxon>
        <taxon>Bacillati</taxon>
        <taxon>Bacillota</taxon>
        <taxon>Clostridia</taxon>
        <taxon>Eubacteriales</taxon>
        <taxon>Oscillospiraceae</taxon>
        <taxon>Acetivibrio</taxon>
    </lineage>
</organism>
<proteinExistence type="predicted"/>